<evidence type="ECO:0000256" key="1">
    <source>
        <dbReference type="ARBA" id="ARBA00005336"/>
    </source>
</evidence>
<dbReference type="KEGG" id="samy:DB32_006227"/>
<dbReference type="STRING" id="927083.DB32_006227"/>
<keyword evidence="3" id="KW-0326">Glycosidase</keyword>
<comment type="similarity">
    <text evidence="1">Belongs to the glycosyl hydrolase 3 family.</text>
</comment>
<reference evidence="5" key="1">
    <citation type="submission" date="2015-03" db="EMBL/GenBank/DDBJ databases">
        <title>Genome assembly of Sandaracinus amylolyticus DSM 53668.</title>
        <authorList>
            <person name="Sharma G."/>
            <person name="Subramanian S."/>
        </authorList>
    </citation>
    <scope>NUCLEOTIDE SEQUENCE [LARGE SCALE GENOMIC DNA]</scope>
    <source>
        <strain evidence="5">DSM 53668</strain>
    </source>
</reference>
<accession>A0A0F6YKB2</accession>
<feature type="domain" description="Glycoside hydrolase family 3 N-terminal" evidence="4">
    <location>
        <begin position="31"/>
        <end position="322"/>
    </location>
</feature>
<dbReference type="GO" id="GO:0004553">
    <property type="term" value="F:hydrolase activity, hydrolyzing O-glycosyl compounds"/>
    <property type="evidence" value="ECO:0007669"/>
    <property type="project" value="InterPro"/>
</dbReference>
<dbReference type="SUPFAM" id="SSF51445">
    <property type="entry name" value="(Trans)glycosidases"/>
    <property type="match status" value="1"/>
</dbReference>
<dbReference type="OrthoDB" id="9781691at2"/>
<dbReference type="InterPro" id="IPR036962">
    <property type="entry name" value="Glyco_hydro_3_N_sf"/>
</dbReference>
<dbReference type="Gene3D" id="3.20.20.300">
    <property type="entry name" value="Glycoside hydrolase, family 3, N-terminal domain"/>
    <property type="match status" value="1"/>
</dbReference>
<evidence type="ECO:0000313" key="5">
    <source>
        <dbReference type="EMBL" id="AKF09078.1"/>
    </source>
</evidence>
<evidence type="ECO:0000313" key="6">
    <source>
        <dbReference type="Proteomes" id="UP000034883"/>
    </source>
</evidence>
<dbReference type="InterPro" id="IPR001764">
    <property type="entry name" value="Glyco_hydro_3_N"/>
</dbReference>
<keyword evidence="2" id="KW-0378">Hydrolase</keyword>
<dbReference type="PANTHER" id="PTHR30480">
    <property type="entry name" value="BETA-HEXOSAMINIDASE-RELATED"/>
    <property type="match status" value="1"/>
</dbReference>
<dbReference type="NCBIfam" id="NF003740">
    <property type="entry name" value="PRK05337.1"/>
    <property type="match status" value="1"/>
</dbReference>
<dbReference type="Proteomes" id="UP000034883">
    <property type="component" value="Chromosome"/>
</dbReference>
<dbReference type="Pfam" id="PF00933">
    <property type="entry name" value="Glyco_hydro_3"/>
    <property type="match status" value="1"/>
</dbReference>
<evidence type="ECO:0000259" key="4">
    <source>
        <dbReference type="Pfam" id="PF00933"/>
    </source>
</evidence>
<organism evidence="5 6">
    <name type="scientific">Sandaracinus amylolyticus</name>
    <dbReference type="NCBI Taxonomy" id="927083"/>
    <lineage>
        <taxon>Bacteria</taxon>
        <taxon>Pseudomonadati</taxon>
        <taxon>Myxococcota</taxon>
        <taxon>Polyangia</taxon>
        <taxon>Polyangiales</taxon>
        <taxon>Sandaracinaceae</taxon>
        <taxon>Sandaracinus</taxon>
    </lineage>
</organism>
<dbReference type="PANTHER" id="PTHR30480:SF16">
    <property type="entry name" value="GLYCOSIDE HYDROLASE FAMILY 3 DOMAIN PROTEIN"/>
    <property type="match status" value="1"/>
</dbReference>
<sequence length="354" mass="37075">MTNDAIRRAAGRVLIVGFPGRVLPAPLAALAAEGALGGVILFKRNLGTITEIAAVIDAVHDAFGAGHVPLVSIDQEGGRVARLGAPFVKLPPMRVLGTRDDVALTRRAARVLGTQLRALGIGVDFAPVLDVDTNPANPVIGDRSFGREPDVVIRHALAFAEGLGDAGVLACGKHFPGHGDTDLDSHLALPRIAHDRARLDRVELAPFRAARAKVPTIMTAHVVFDAIDPTVPATLSRAVIEGVLRGELGYDGVIVSDDLEMKAVADRWGVAGSAVRAIDAGCDALLVCATPERVIEAHAALVARAERDDAFAERLDVAARRVDALPRVPRPAPDVLARIDAAGGAEIERALTPT</sequence>
<dbReference type="RefSeq" id="WP_053236165.1">
    <property type="nucleotide sequence ID" value="NZ_CP011125.1"/>
</dbReference>
<dbReference type="InterPro" id="IPR017853">
    <property type="entry name" value="GH"/>
</dbReference>
<name>A0A0F6YKB2_9BACT</name>
<protein>
    <submittedName>
        <fullName evidence="5">Beta-hexosaminidase</fullName>
    </submittedName>
</protein>
<gene>
    <name evidence="5" type="ORF">DB32_006227</name>
</gene>
<dbReference type="GO" id="GO:0009254">
    <property type="term" value="P:peptidoglycan turnover"/>
    <property type="evidence" value="ECO:0007669"/>
    <property type="project" value="TreeGrafter"/>
</dbReference>
<proteinExistence type="inferred from homology"/>
<dbReference type="GO" id="GO:0005975">
    <property type="term" value="P:carbohydrate metabolic process"/>
    <property type="evidence" value="ECO:0007669"/>
    <property type="project" value="InterPro"/>
</dbReference>
<evidence type="ECO:0000256" key="3">
    <source>
        <dbReference type="ARBA" id="ARBA00023295"/>
    </source>
</evidence>
<evidence type="ECO:0000256" key="2">
    <source>
        <dbReference type="ARBA" id="ARBA00022801"/>
    </source>
</evidence>
<dbReference type="AlphaFoldDB" id="A0A0F6YKB2"/>
<keyword evidence="6" id="KW-1185">Reference proteome</keyword>
<dbReference type="InterPro" id="IPR050226">
    <property type="entry name" value="NagZ_Beta-hexosaminidase"/>
</dbReference>
<dbReference type="EMBL" id="CP011125">
    <property type="protein sequence ID" value="AKF09078.1"/>
    <property type="molecule type" value="Genomic_DNA"/>
</dbReference>